<dbReference type="OMA" id="DITNTRY"/>
<dbReference type="EMBL" id="AAGK01000002">
    <property type="protein sequence ID" value="EAN33069.1"/>
    <property type="molecule type" value="Genomic_DNA"/>
</dbReference>
<dbReference type="AlphaFoldDB" id="Q4N454"/>
<dbReference type="KEGG" id="tpv:TP02_0785"/>
<dbReference type="InterPro" id="IPR007480">
    <property type="entry name" value="DUF529"/>
</dbReference>
<dbReference type="InParanoid" id="Q4N454"/>
<dbReference type="Proteomes" id="UP000001949">
    <property type="component" value="Unassembled WGS sequence"/>
</dbReference>
<dbReference type="VEuPathDB" id="PiroplasmaDB:TpMuguga_02g00785"/>
<protein>
    <submittedName>
        <fullName evidence="1">Uncharacterized protein</fullName>
    </submittedName>
</protein>
<evidence type="ECO:0000313" key="2">
    <source>
        <dbReference type="Proteomes" id="UP000001949"/>
    </source>
</evidence>
<name>Q4N454_THEPA</name>
<gene>
    <name evidence="1" type="ordered locus">TP02_0785</name>
</gene>
<evidence type="ECO:0000313" key="1">
    <source>
        <dbReference type="EMBL" id="EAN33069.1"/>
    </source>
</evidence>
<dbReference type="Pfam" id="PF04385">
    <property type="entry name" value="FAINT"/>
    <property type="match status" value="1"/>
</dbReference>
<dbReference type="RefSeq" id="XP_765352.1">
    <property type="nucleotide sequence ID" value="XM_760259.1"/>
</dbReference>
<dbReference type="eggNOG" id="ENOG502TN2K">
    <property type="taxonomic scope" value="Eukaryota"/>
</dbReference>
<accession>Q4N454</accession>
<keyword evidence="2" id="KW-1185">Reference proteome</keyword>
<sequence length="680" mass="81009">MSEILSRLEFPRYLSFFNEGKLVLVRKRSPFEPWENISNTRHDITKILFFDPELTEFKPSEYKLNPLDLTIEVSIEDFCEKIEYLNVNVFEYKSFMEFGYPETLLFNILRNNFTLHFLNEKKIKLNFPKLKVPTDPDDVTPEDLNRSTITRSLKKRLNSCKKGDRCPKKVKLSCKFGRSISGSDQIEPLRPCKDIELNTRKYKLNSLNQGYWYQFSENSCKYVKVLGYFLWKCKFNDPSQQYPKSLYYYKILNILILQFESWFILYKFIEQKWTQQQVNIPPINLYEQTDAGYVKRMTPDKFNVVLSISGDVSILYRVNPEIFCVMVKYNVRTVWKSLNDRESAKIILYNLSSGDITLDSDKILLLRNDDKSWTKVTKLPNFIKLYSEDELGNVIPMHLEKWNPYVNSANKCIFTLEPDAKCAMVTQYDSVKNCDVEIWSRGLLQSYPKKIIFSSKNKVCVLEFDNYFIVSTLKDDEWARKEFLIPPIQLHKQDEKGQTVLMSREDYVWELINTRFMILLLSINEGVRCTEVSFKKTLLWNSRDKSPYFIIYSDAKSKLYLTFDTEIVTYKYKSRVWVYKRYKIPPIRLFTQDNRGNKILMNYPEYRVQLRDEKEGLGYYYVITQGECDEVRYENNLIWRKTDEKHLSGFTFSNGLVVFNFGIKTVKYKLTNRRWNKLIY</sequence>
<organism evidence="1 2">
    <name type="scientific">Theileria parva</name>
    <name type="common">East coast fever infection agent</name>
    <dbReference type="NCBI Taxonomy" id="5875"/>
    <lineage>
        <taxon>Eukaryota</taxon>
        <taxon>Sar</taxon>
        <taxon>Alveolata</taxon>
        <taxon>Apicomplexa</taxon>
        <taxon>Aconoidasida</taxon>
        <taxon>Piroplasmida</taxon>
        <taxon>Theileriidae</taxon>
        <taxon>Theileria</taxon>
    </lineage>
</organism>
<proteinExistence type="predicted"/>
<dbReference type="GeneID" id="3501668"/>
<reference evidence="1 2" key="1">
    <citation type="journal article" date="2005" name="Science">
        <title>Genome sequence of Theileria parva, a bovine pathogen that transforms lymphocytes.</title>
        <authorList>
            <person name="Gardner M.J."/>
            <person name="Bishop R."/>
            <person name="Shah T."/>
            <person name="de Villiers E.P."/>
            <person name="Carlton J.M."/>
            <person name="Hall N."/>
            <person name="Ren Q."/>
            <person name="Paulsen I.T."/>
            <person name="Pain A."/>
            <person name="Berriman M."/>
            <person name="Wilson R.J.M."/>
            <person name="Sato S."/>
            <person name="Ralph S.A."/>
            <person name="Mann D.J."/>
            <person name="Xiong Z."/>
            <person name="Shallom S.J."/>
            <person name="Weidman J."/>
            <person name="Jiang L."/>
            <person name="Lynn J."/>
            <person name="Weaver B."/>
            <person name="Shoaibi A."/>
            <person name="Domingo A.R."/>
            <person name="Wasawo D."/>
            <person name="Crabtree J."/>
            <person name="Wortman J.R."/>
            <person name="Haas B."/>
            <person name="Angiuoli S.V."/>
            <person name="Creasy T.H."/>
            <person name="Lu C."/>
            <person name="Suh B."/>
            <person name="Silva J.C."/>
            <person name="Utterback T.R."/>
            <person name="Feldblyum T.V."/>
            <person name="Pertea M."/>
            <person name="Allen J."/>
            <person name="Nierman W.C."/>
            <person name="Taracha E.L.N."/>
            <person name="Salzberg S.L."/>
            <person name="White O.R."/>
            <person name="Fitzhugh H.A."/>
            <person name="Morzaria S."/>
            <person name="Venter J.C."/>
            <person name="Fraser C.M."/>
            <person name="Nene V."/>
        </authorList>
    </citation>
    <scope>NUCLEOTIDE SEQUENCE [LARGE SCALE GENOMIC DNA]</scope>
    <source>
        <strain evidence="1 2">Muguga</strain>
    </source>
</reference>
<comment type="caution">
    <text evidence="1">The sequence shown here is derived from an EMBL/GenBank/DDBJ whole genome shotgun (WGS) entry which is preliminary data.</text>
</comment>